<keyword evidence="8" id="KW-1185">Reference proteome</keyword>
<reference evidence="7 8" key="1">
    <citation type="submission" date="2019-10" db="EMBL/GenBank/DDBJ databases">
        <authorList>
            <person name="Dong K."/>
        </authorList>
    </citation>
    <scope>NUCLEOTIDE SEQUENCE [LARGE SCALE GENOMIC DNA]</scope>
    <source>
        <strain evidence="8">dk4302</strain>
    </source>
</reference>
<sequence>MKFNLVWLILSIYIVSTLPVIAQSSGATLTIYAQGTSNNEVIVNSPVDGFYFQKNQSKFELDSVSQQKKVRIPIDKQAIITVENNFRTAKLIVSPGDSVNLKFHEKDSLEISGSNAEGQLLLNRITNDNTRFRFEELNTESTIDGRKRKLTMLENVDLSKINALVKRKDISEKFANAIKKELSIYYKLLLSTNLFFTARPLVFGDTSTPVDRDFVQAWKELYKPINAGWAESPLFPLLVSRYSSLLSIEYPEVRLKKQPYMLSQIELLEKRLDGRLLEYAWGNAIVEGLANNENELIWIENFERFKNQFPQSKLIVLLKPEIDAVKEYHLKLSQATNSEVEFLDSTAQYSSLKELFRGIKGNFYYVDLWATWCGPCKQELQFSMKLHSEIEEIGYQIIYLSIDDDRADGKWREMVKGYPLKGKNMRASEALRKSLSNEVPKFNGIPRYLIVNSEGEIVEWDAKRPSDGTDLLEQLKSMKR</sequence>
<dbReference type="GO" id="GO:0030313">
    <property type="term" value="C:cell envelope"/>
    <property type="evidence" value="ECO:0007669"/>
    <property type="project" value="UniProtKB-SubCell"/>
</dbReference>
<keyword evidence="4" id="KW-0676">Redox-active center</keyword>
<evidence type="ECO:0000256" key="5">
    <source>
        <dbReference type="SAM" id="SignalP"/>
    </source>
</evidence>
<dbReference type="InterPro" id="IPR050553">
    <property type="entry name" value="Thioredoxin_ResA/DsbE_sf"/>
</dbReference>
<keyword evidence="2" id="KW-0201">Cytochrome c-type biogenesis</keyword>
<feature type="domain" description="Thioredoxin" evidence="6">
    <location>
        <begin position="329"/>
        <end position="480"/>
    </location>
</feature>
<dbReference type="AlphaFoldDB" id="A0A5Q0QEL4"/>
<evidence type="ECO:0000256" key="4">
    <source>
        <dbReference type="ARBA" id="ARBA00023284"/>
    </source>
</evidence>
<dbReference type="Gene3D" id="3.40.30.10">
    <property type="entry name" value="Glutaredoxin"/>
    <property type="match status" value="1"/>
</dbReference>
<evidence type="ECO:0000313" key="8">
    <source>
        <dbReference type="Proteomes" id="UP000326921"/>
    </source>
</evidence>
<organism evidence="7 8">
    <name type="scientific">Sphingobacterium zhuxiongii</name>
    <dbReference type="NCBI Taxonomy" id="2662364"/>
    <lineage>
        <taxon>Bacteria</taxon>
        <taxon>Pseudomonadati</taxon>
        <taxon>Bacteroidota</taxon>
        <taxon>Sphingobacteriia</taxon>
        <taxon>Sphingobacteriales</taxon>
        <taxon>Sphingobacteriaceae</taxon>
        <taxon>Sphingobacterium</taxon>
    </lineage>
</organism>
<dbReference type="PANTHER" id="PTHR42852:SF6">
    <property type="entry name" value="THIOL:DISULFIDE INTERCHANGE PROTEIN DSBE"/>
    <property type="match status" value="1"/>
</dbReference>
<dbReference type="RefSeq" id="WP_153509930.1">
    <property type="nucleotide sequence ID" value="NZ_CP045652.1"/>
</dbReference>
<evidence type="ECO:0000256" key="2">
    <source>
        <dbReference type="ARBA" id="ARBA00022748"/>
    </source>
</evidence>
<protein>
    <submittedName>
        <fullName evidence="7">Redoxin family protein</fullName>
    </submittedName>
</protein>
<gene>
    <name evidence="7" type="ORF">GFH32_04430</name>
</gene>
<keyword evidence="5" id="KW-0732">Signal</keyword>
<evidence type="ECO:0000256" key="1">
    <source>
        <dbReference type="ARBA" id="ARBA00004196"/>
    </source>
</evidence>
<dbReference type="PANTHER" id="PTHR42852">
    <property type="entry name" value="THIOL:DISULFIDE INTERCHANGE PROTEIN DSBE"/>
    <property type="match status" value="1"/>
</dbReference>
<evidence type="ECO:0000259" key="6">
    <source>
        <dbReference type="PROSITE" id="PS51352"/>
    </source>
</evidence>
<evidence type="ECO:0000256" key="3">
    <source>
        <dbReference type="ARBA" id="ARBA00023157"/>
    </source>
</evidence>
<feature type="chain" id="PRO_5024942170" evidence="5">
    <location>
        <begin position="23"/>
        <end position="480"/>
    </location>
</feature>
<dbReference type="KEGG" id="sphe:GFH32_04430"/>
<keyword evidence="3" id="KW-1015">Disulfide bond</keyword>
<comment type="subcellular location">
    <subcellularLocation>
        <location evidence="1">Cell envelope</location>
    </subcellularLocation>
</comment>
<dbReference type="InterPro" id="IPR013740">
    <property type="entry name" value="Redoxin"/>
</dbReference>
<dbReference type="Pfam" id="PF08534">
    <property type="entry name" value="Redoxin"/>
    <property type="match status" value="1"/>
</dbReference>
<dbReference type="CDD" id="cd02966">
    <property type="entry name" value="TlpA_like_family"/>
    <property type="match status" value="1"/>
</dbReference>
<name>A0A5Q0QEL4_9SPHI</name>
<dbReference type="InterPro" id="IPR013766">
    <property type="entry name" value="Thioredoxin_domain"/>
</dbReference>
<accession>A0A5Q0QEL4</accession>
<evidence type="ECO:0000313" key="7">
    <source>
        <dbReference type="EMBL" id="QGA25610.1"/>
    </source>
</evidence>
<dbReference type="GO" id="GO:0016491">
    <property type="term" value="F:oxidoreductase activity"/>
    <property type="evidence" value="ECO:0007669"/>
    <property type="project" value="InterPro"/>
</dbReference>
<proteinExistence type="predicted"/>
<feature type="signal peptide" evidence="5">
    <location>
        <begin position="1"/>
        <end position="22"/>
    </location>
</feature>
<dbReference type="Proteomes" id="UP000326921">
    <property type="component" value="Chromosome"/>
</dbReference>
<dbReference type="GO" id="GO:0017004">
    <property type="term" value="P:cytochrome complex assembly"/>
    <property type="evidence" value="ECO:0007669"/>
    <property type="project" value="UniProtKB-KW"/>
</dbReference>
<dbReference type="PROSITE" id="PS51352">
    <property type="entry name" value="THIOREDOXIN_2"/>
    <property type="match status" value="1"/>
</dbReference>
<dbReference type="InterPro" id="IPR036249">
    <property type="entry name" value="Thioredoxin-like_sf"/>
</dbReference>
<dbReference type="EMBL" id="CP045652">
    <property type="protein sequence ID" value="QGA25610.1"/>
    <property type="molecule type" value="Genomic_DNA"/>
</dbReference>
<dbReference type="SUPFAM" id="SSF52833">
    <property type="entry name" value="Thioredoxin-like"/>
    <property type="match status" value="1"/>
</dbReference>